<gene>
    <name evidence="1" type="ORF">EUV02_14365</name>
</gene>
<protein>
    <recommendedName>
        <fullName evidence="3">Phytanoyl-CoA dioxygenase family protein</fullName>
    </recommendedName>
</protein>
<organism evidence="1 2">
    <name type="scientific">Glacieibacterium arshaanense</name>
    <dbReference type="NCBI Taxonomy" id="2511025"/>
    <lineage>
        <taxon>Bacteria</taxon>
        <taxon>Pseudomonadati</taxon>
        <taxon>Pseudomonadota</taxon>
        <taxon>Alphaproteobacteria</taxon>
        <taxon>Sphingomonadales</taxon>
        <taxon>Sphingosinicellaceae</taxon>
        <taxon>Glacieibacterium</taxon>
    </lineage>
</organism>
<sequence>MATAQTAVPLAPAARADLAAAREALKTVGWCVVPDVIDAARTREALDRLHVAAAENARQGLPIYMPELDPNAHNIRVFFLLERDAIFRELICNPVAVDLVTALLGDDFLISNFTANIARPGAKSMSLHSDLALVVPAPWTAPWSINIIWCLSDVRFENGATLFIPGSQHWQTQADVPADALQRLQPFEAKAGSIVAMDGRVWHTSGANITADEDRALLFGYYTKPFLRPQINWNAGLTPATQATIDPQLRYWLGLGIAANASEAVELLNARRINPNEGPAR</sequence>
<dbReference type="Proteomes" id="UP000297737">
    <property type="component" value="Unassembled WGS sequence"/>
</dbReference>
<dbReference type="Gene3D" id="2.60.120.620">
    <property type="entry name" value="q2cbj1_9rhob like domain"/>
    <property type="match status" value="1"/>
</dbReference>
<dbReference type="InterPro" id="IPR008775">
    <property type="entry name" value="Phytyl_CoA_dOase-like"/>
</dbReference>
<dbReference type="EMBL" id="SIHO01000003">
    <property type="protein sequence ID" value="TFU01455.1"/>
    <property type="molecule type" value="Genomic_DNA"/>
</dbReference>
<evidence type="ECO:0008006" key="3">
    <source>
        <dbReference type="Google" id="ProtNLM"/>
    </source>
</evidence>
<reference evidence="1 2" key="1">
    <citation type="submission" date="2019-02" db="EMBL/GenBank/DDBJ databases">
        <title>Polymorphobacter sp. isolated from the lake at the Tibet of China.</title>
        <authorList>
            <person name="Li A."/>
        </authorList>
    </citation>
    <scope>NUCLEOTIDE SEQUENCE [LARGE SCALE GENOMIC DNA]</scope>
    <source>
        <strain evidence="1 2">DJ1R-1</strain>
    </source>
</reference>
<dbReference type="PANTHER" id="PTHR37563:SF2">
    <property type="entry name" value="PHYTANOYL-COA DIOXYGENASE FAMILY PROTEIN (AFU_ORTHOLOGUE AFUA_2G03330)"/>
    <property type="match status" value="1"/>
</dbReference>
<dbReference type="RefSeq" id="WP_135246959.1">
    <property type="nucleotide sequence ID" value="NZ_SIHO01000003.1"/>
</dbReference>
<dbReference type="PANTHER" id="PTHR37563">
    <property type="entry name" value="PHYTANOYL-COA DIOXYGENASE FAMILY PROTEIN (AFU_ORTHOLOGUE AFUA_2G03330)"/>
    <property type="match status" value="1"/>
</dbReference>
<comment type="caution">
    <text evidence="1">The sequence shown here is derived from an EMBL/GenBank/DDBJ whole genome shotgun (WGS) entry which is preliminary data.</text>
</comment>
<dbReference type="SUPFAM" id="SSF51197">
    <property type="entry name" value="Clavaminate synthase-like"/>
    <property type="match status" value="1"/>
</dbReference>
<dbReference type="GO" id="GO:0016706">
    <property type="term" value="F:2-oxoglutarate-dependent dioxygenase activity"/>
    <property type="evidence" value="ECO:0007669"/>
    <property type="project" value="UniProtKB-ARBA"/>
</dbReference>
<evidence type="ECO:0000313" key="1">
    <source>
        <dbReference type="EMBL" id="TFU01455.1"/>
    </source>
</evidence>
<proteinExistence type="predicted"/>
<name>A0A4Y9EMP8_9SPHN</name>
<dbReference type="OrthoDB" id="9796766at2"/>
<dbReference type="InterPro" id="IPR051961">
    <property type="entry name" value="Fungal_Metabolite_Diox"/>
</dbReference>
<accession>A0A4Y9EMP8</accession>
<evidence type="ECO:0000313" key="2">
    <source>
        <dbReference type="Proteomes" id="UP000297737"/>
    </source>
</evidence>
<dbReference type="AlphaFoldDB" id="A0A4Y9EMP8"/>
<dbReference type="Pfam" id="PF05721">
    <property type="entry name" value="PhyH"/>
    <property type="match status" value="1"/>
</dbReference>
<keyword evidence="2" id="KW-1185">Reference proteome</keyword>